<dbReference type="SUPFAM" id="SSF53448">
    <property type="entry name" value="Nucleotide-diphospho-sugar transferases"/>
    <property type="match status" value="1"/>
</dbReference>
<evidence type="ECO:0000313" key="3">
    <source>
        <dbReference type="EMBL" id="MFD1000682.1"/>
    </source>
</evidence>
<feature type="domain" description="Glycosyltransferase 2-like" evidence="2">
    <location>
        <begin position="10"/>
        <end position="151"/>
    </location>
</feature>
<dbReference type="Pfam" id="PF00535">
    <property type="entry name" value="Glycos_transf_2"/>
    <property type="match status" value="1"/>
</dbReference>
<dbReference type="EC" id="2.4.-.-" evidence="3"/>
<evidence type="ECO:0000313" key="4">
    <source>
        <dbReference type="Proteomes" id="UP001597112"/>
    </source>
</evidence>
<dbReference type="InterPro" id="IPR029044">
    <property type="entry name" value="Nucleotide-diphossugar_trans"/>
</dbReference>
<dbReference type="RefSeq" id="WP_377580133.1">
    <property type="nucleotide sequence ID" value="NZ_JBHTKA010000004.1"/>
</dbReference>
<proteinExistence type="predicted"/>
<protein>
    <submittedName>
        <fullName evidence="3">Glycosyltransferase</fullName>
        <ecNumber evidence="3">2.4.-.-</ecNumber>
    </submittedName>
</protein>
<dbReference type="Proteomes" id="UP001597112">
    <property type="component" value="Unassembled WGS sequence"/>
</dbReference>
<dbReference type="PANTHER" id="PTHR43179">
    <property type="entry name" value="RHAMNOSYLTRANSFERASE WBBL"/>
    <property type="match status" value="1"/>
</dbReference>
<dbReference type="EMBL" id="JBHTKA010000004">
    <property type="protein sequence ID" value="MFD1000682.1"/>
    <property type="molecule type" value="Genomic_DNA"/>
</dbReference>
<dbReference type="GO" id="GO:0016757">
    <property type="term" value="F:glycosyltransferase activity"/>
    <property type="evidence" value="ECO:0007669"/>
    <property type="project" value="UniProtKB-KW"/>
</dbReference>
<name>A0ABW3K323_9BACT</name>
<gene>
    <name evidence="3" type="ORF">ACFQ21_15255</name>
</gene>
<dbReference type="InterPro" id="IPR001173">
    <property type="entry name" value="Glyco_trans_2-like"/>
</dbReference>
<dbReference type="Gene3D" id="3.90.550.10">
    <property type="entry name" value="Spore Coat Polysaccharide Biosynthesis Protein SpsA, Chain A"/>
    <property type="match status" value="1"/>
</dbReference>
<keyword evidence="1" id="KW-0472">Membrane</keyword>
<sequence>MKKYDLTVSIVLFKSNPDIVGQAIESVYKSKLNFKLYLIDNSPTDELKSLKKDERTEYIFNNKNLGFGKAHNISLKKAITESHYHLVLNPDIYFGENVLEDLFKYMEENKSVGQVMPKILYPDGTVQHLCKLLPTPVDLILRRFFPWGMQERNKRYELIDSGYNKIMNIAYLSGCFMFIRSESLKTVGLFDEAIFMYIEDADLTRRIHQHYQTIFYPHVQVYHYYAKGSYKNFKLMLYNIHGAFIYFTKWGWVFDRERRKINQRIVNEYLIN</sequence>
<keyword evidence="3" id="KW-0328">Glycosyltransferase</keyword>
<evidence type="ECO:0000256" key="1">
    <source>
        <dbReference type="SAM" id="Phobius"/>
    </source>
</evidence>
<keyword evidence="1" id="KW-0812">Transmembrane</keyword>
<accession>A0ABW3K323</accession>
<keyword evidence="4" id="KW-1185">Reference proteome</keyword>
<reference evidence="4" key="1">
    <citation type="journal article" date="2019" name="Int. J. Syst. Evol. Microbiol.">
        <title>The Global Catalogue of Microorganisms (GCM) 10K type strain sequencing project: providing services to taxonomists for standard genome sequencing and annotation.</title>
        <authorList>
            <consortium name="The Broad Institute Genomics Platform"/>
            <consortium name="The Broad Institute Genome Sequencing Center for Infectious Disease"/>
            <person name="Wu L."/>
            <person name="Ma J."/>
        </authorList>
    </citation>
    <scope>NUCLEOTIDE SEQUENCE [LARGE SCALE GENOMIC DNA]</scope>
    <source>
        <strain evidence="4">CCUG 58938</strain>
    </source>
</reference>
<keyword evidence="1" id="KW-1133">Transmembrane helix</keyword>
<dbReference type="PANTHER" id="PTHR43179:SF10">
    <property type="entry name" value="GLYCOSYL TRANSFERASE"/>
    <property type="match status" value="1"/>
</dbReference>
<keyword evidence="3" id="KW-0808">Transferase</keyword>
<comment type="caution">
    <text evidence="3">The sequence shown here is derived from an EMBL/GenBank/DDBJ whole genome shotgun (WGS) entry which is preliminary data.</text>
</comment>
<feature type="transmembrane region" description="Helical" evidence="1">
    <location>
        <begin position="235"/>
        <end position="254"/>
    </location>
</feature>
<organism evidence="3 4">
    <name type="scientific">Ohtaekwangia kribbensis</name>
    <dbReference type="NCBI Taxonomy" id="688913"/>
    <lineage>
        <taxon>Bacteria</taxon>
        <taxon>Pseudomonadati</taxon>
        <taxon>Bacteroidota</taxon>
        <taxon>Cytophagia</taxon>
        <taxon>Cytophagales</taxon>
        <taxon>Fulvivirgaceae</taxon>
        <taxon>Ohtaekwangia</taxon>
    </lineage>
</organism>
<evidence type="ECO:0000259" key="2">
    <source>
        <dbReference type="Pfam" id="PF00535"/>
    </source>
</evidence>